<feature type="domain" description="C2H2-type" evidence="13">
    <location>
        <begin position="523"/>
        <end position="552"/>
    </location>
</feature>
<dbReference type="GO" id="GO:0000981">
    <property type="term" value="F:DNA-binding transcription factor activity, RNA polymerase II-specific"/>
    <property type="evidence" value="ECO:0007669"/>
    <property type="project" value="TreeGrafter"/>
</dbReference>
<evidence type="ECO:0000256" key="3">
    <source>
        <dbReference type="ARBA" id="ARBA00022737"/>
    </source>
</evidence>
<evidence type="ECO:0000256" key="4">
    <source>
        <dbReference type="ARBA" id="ARBA00022771"/>
    </source>
</evidence>
<keyword evidence="8" id="KW-0804">Transcription</keyword>
<keyword evidence="7" id="KW-0238">DNA-binding</keyword>
<feature type="region of interest" description="Disordered" evidence="12">
    <location>
        <begin position="229"/>
        <end position="257"/>
    </location>
</feature>
<evidence type="ECO:0000256" key="1">
    <source>
        <dbReference type="ARBA" id="ARBA00004123"/>
    </source>
</evidence>
<evidence type="ECO:0000313" key="15">
    <source>
        <dbReference type="Proteomes" id="UP000694523"/>
    </source>
</evidence>
<organism evidence="14 15">
    <name type="scientific">Neogobius melanostomus</name>
    <name type="common">round goby</name>
    <dbReference type="NCBI Taxonomy" id="47308"/>
    <lineage>
        <taxon>Eukaryota</taxon>
        <taxon>Metazoa</taxon>
        <taxon>Chordata</taxon>
        <taxon>Craniata</taxon>
        <taxon>Vertebrata</taxon>
        <taxon>Euteleostomi</taxon>
        <taxon>Actinopterygii</taxon>
        <taxon>Neopterygii</taxon>
        <taxon>Teleostei</taxon>
        <taxon>Neoteleostei</taxon>
        <taxon>Acanthomorphata</taxon>
        <taxon>Gobiaria</taxon>
        <taxon>Gobiiformes</taxon>
        <taxon>Gobioidei</taxon>
        <taxon>Gobiidae</taxon>
        <taxon>Benthophilinae</taxon>
        <taxon>Neogobiini</taxon>
        <taxon>Neogobius</taxon>
    </lineage>
</organism>
<feature type="domain" description="C2H2-type" evidence="13">
    <location>
        <begin position="493"/>
        <end position="522"/>
    </location>
</feature>
<dbReference type="SMART" id="SM00355">
    <property type="entry name" value="ZnF_C2H2"/>
    <property type="match status" value="3"/>
</dbReference>
<evidence type="ECO:0000256" key="10">
    <source>
        <dbReference type="ARBA" id="ARBA00038409"/>
    </source>
</evidence>
<dbReference type="InterPro" id="IPR013087">
    <property type="entry name" value="Znf_C2H2_type"/>
</dbReference>
<dbReference type="GO" id="GO:0000978">
    <property type="term" value="F:RNA polymerase II cis-regulatory region sequence-specific DNA binding"/>
    <property type="evidence" value="ECO:0007669"/>
    <property type="project" value="TreeGrafter"/>
</dbReference>
<dbReference type="PANTHER" id="PTHR23235">
    <property type="entry name" value="KRUEPPEL-LIKE TRANSCRIPTION FACTOR"/>
    <property type="match status" value="1"/>
</dbReference>
<feature type="compositionally biased region" description="Low complexity" evidence="12">
    <location>
        <begin position="30"/>
        <end position="43"/>
    </location>
</feature>
<keyword evidence="4 11" id="KW-0863">Zinc-finger</keyword>
<proteinExistence type="inferred from homology"/>
<dbReference type="GO" id="GO:0005634">
    <property type="term" value="C:nucleus"/>
    <property type="evidence" value="ECO:0007669"/>
    <property type="project" value="UniProtKB-SubCell"/>
</dbReference>
<dbReference type="Ensembl" id="ENSNMLT00000030252.1">
    <property type="protein sequence ID" value="ENSNMLP00000027067.1"/>
    <property type="gene ID" value="ENSNMLG00000017271.1"/>
</dbReference>
<sequence>MTAPEQPLNSVDMEVESSERDFLQQEDGRSSSQTTDSASSQLTATDESGIMQIQNQGILTSNGQFVLPLQNIQTQPIFVTSGTDTSSANSVPNIQYQVIPQIQTADGQLSFSTSGVEGASLSQDAAGQIQILPDGSQALSVTSTANILNNNQTLVSQTGNVQHIQGVSLGSSTFNSHGQVVTNVPMGLPGNITFVPINSVDLDSLGLSGAQTIATGVTADGQLIMASQPMDASDDQSKSGDQLTQTVPGNDSTTNTEIFVPTSSAALSNQSSQSDLLADSALSSVSDTNTALQEGFIQQSSEQGIQVSSAQPILQLQQVPVQSMNGQSVGGGQGLQLLNPGTFIIQAQTVTPSGQIQWQTFQVQGVQNLQNLQLPTTPPQQITLAPVQTFSLGSNPVTIPNLQTVTINSVSQDAQTDIPGDIRIKEEPDTGDWQLSTDSTLNTSDLSHLRVRMAEEDDQLGQEGKRLRRVACTCPNCKDSGGRGSGMGKKKTHICHIAGCGKVYGKTSHLRAHLRWHSGERPFVCSWMFCGKRFTRSDELQRHRRTHTGEKKFVCPECSKRFMRSDHLAKHIKTHSNKKGMNSSSSAVVASMESAGSSDSIITTAGGTTLILTNIQQGSNAAQDILANAEIPLQLVTTVTAAEVME</sequence>
<protein>
    <submittedName>
        <fullName evidence="14">Sp3 transcription factor</fullName>
    </submittedName>
</protein>
<comment type="similarity">
    <text evidence="10">Belongs to the Sp1 C2H2-type zinc-finger protein family.</text>
</comment>
<feature type="region of interest" description="Disordered" evidence="12">
    <location>
        <begin position="1"/>
        <end position="43"/>
    </location>
</feature>
<dbReference type="SUPFAM" id="SSF57667">
    <property type="entry name" value="beta-beta-alpha zinc fingers"/>
    <property type="match status" value="2"/>
</dbReference>
<dbReference type="InterPro" id="IPR036236">
    <property type="entry name" value="Znf_C2H2_sf"/>
</dbReference>
<comment type="subcellular location">
    <subcellularLocation>
        <location evidence="1">Nucleus</location>
    </subcellularLocation>
</comment>
<evidence type="ECO:0000256" key="11">
    <source>
        <dbReference type="PROSITE-ProRule" id="PRU00042"/>
    </source>
</evidence>
<keyword evidence="5" id="KW-0862">Zinc</keyword>
<reference evidence="14" key="2">
    <citation type="submission" date="2025-09" db="UniProtKB">
        <authorList>
            <consortium name="Ensembl"/>
        </authorList>
    </citation>
    <scope>IDENTIFICATION</scope>
</reference>
<evidence type="ECO:0000256" key="7">
    <source>
        <dbReference type="ARBA" id="ARBA00023125"/>
    </source>
</evidence>
<dbReference type="Pfam" id="PF00096">
    <property type="entry name" value="zf-C2H2"/>
    <property type="match status" value="3"/>
</dbReference>
<evidence type="ECO:0000256" key="12">
    <source>
        <dbReference type="SAM" id="MobiDB-lite"/>
    </source>
</evidence>
<accession>A0A8C6TXT0</accession>
<evidence type="ECO:0000256" key="9">
    <source>
        <dbReference type="ARBA" id="ARBA00023242"/>
    </source>
</evidence>
<dbReference type="Gene3D" id="3.30.160.60">
    <property type="entry name" value="Classic Zinc Finger"/>
    <property type="match status" value="3"/>
</dbReference>
<dbReference type="GO" id="GO:0035118">
    <property type="term" value="P:embryonic pectoral fin morphogenesis"/>
    <property type="evidence" value="ECO:0007669"/>
    <property type="project" value="UniProtKB-ARBA"/>
</dbReference>
<dbReference type="GO" id="GO:0008270">
    <property type="term" value="F:zinc ion binding"/>
    <property type="evidence" value="ECO:0007669"/>
    <property type="project" value="UniProtKB-KW"/>
</dbReference>
<feature type="compositionally biased region" description="Polar residues" evidence="12">
    <location>
        <begin position="239"/>
        <end position="257"/>
    </location>
</feature>
<evidence type="ECO:0000256" key="8">
    <source>
        <dbReference type="ARBA" id="ARBA00023163"/>
    </source>
</evidence>
<evidence type="ECO:0000256" key="5">
    <source>
        <dbReference type="ARBA" id="ARBA00022833"/>
    </source>
</evidence>
<evidence type="ECO:0000259" key="13">
    <source>
        <dbReference type="PROSITE" id="PS50157"/>
    </source>
</evidence>
<evidence type="ECO:0000256" key="6">
    <source>
        <dbReference type="ARBA" id="ARBA00023015"/>
    </source>
</evidence>
<keyword evidence="2" id="KW-0479">Metal-binding</keyword>
<dbReference type="PROSITE" id="PS50157">
    <property type="entry name" value="ZINC_FINGER_C2H2_2"/>
    <property type="match status" value="3"/>
</dbReference>
<dbReference type="PROSITE" id="PS00028">
    <property type="entry name" value="ZINC_FINGER_C2H2_1"/>
    <property type="match status" value="3"/>
</dbReference>
<dbReference type="PANTHER" id="PTHR23235:SF3">
    <property type="entry name" value="TRANSCRIPTION FACTOR SP3"/>
    <property type="match status" value="1"/>
</dbReference>
<reference evidence="14" key="1">
    <citation type="submission" date="2025-08" db="UniProtKB">
        <authorList>
            <consortium name="Ensembl"/>
        </authorList>
    </citation>
    <scope>IDENTIFICATION</scope>
</reference>
<name>A0A8C6TXT0_9GOBI</name>
<dbReference type="FunFam" id="3.30.160.60:FF:000014">
    <property type="entry name" value="Transcription factor Sp3"/>
    <property type="match status" value="1"/>
</dbReference>
<dbReference type="AlphaFoldDB" id="A0A8C6TXT0"/>
<keyword evidence="15" id="KW-1185">Reference proteome</keyword>
<keyword evidence="3" id="KW-0677">Repeat</keyword>
<dbReference type="Proteomes" id="UP000694523">
    <property type="component" value="Unplaced"/>
</dbReference>
<keyword evidence="6" id="KW-0805">Transcription regulation</keyword>
<dbReference type="GO" id="GO:0045743">
    <property type="term" value="P:positive regulation of fibroblast growth factor receptor signaling pathway"/>
    <property type="evidence" value="ECO:0007669"/>
    <property type="project" value="UniProtKB-ARBA"/>
</dbReference>
<dbReference type="FunFam" id="3.30.160.60:FF:000026">
    <property type="entry name" value="Transcription factor Sp3"/>
    <property type="match status" value="1"/>
</dbReference>
<feature type="domain" description="C2H2-type" evidence="13">
    <location>
        <begin position="553"/>
        <end position="580"/>
    </location>
</feature>
<evidence type="ECO:0000256" key="2">
    <source>
        <dbReference type="ARBA" id="ARBA00022723"/>
    </source>
</evidence>
<keyword evidence="9" id="KW-0539">Nucleus</keyword>
<evidence type="ECO:0000313" key="14">
    <source>
        <dbReference type="Ensembl" id="ENSNMLP00000027067.1"/>
    </source>
</evidence>
<feature type="compositionally biased region" description="Basic and acidic residues" evidence="12">
    <location>
        <begin position="17"/>
        <end position="29"/>
    </location>
</feature>